<dbReference type="STRING" id="394193.SAMN04489732_103276"/>
<proteinExistence type="inferred from homology"/>
<evidence type="ECO:0000256" key="7">
    <source>
        <dbReference type="ARBA" id="ARBA00022723"/>
    </source>
</evidence>
<dbReference type="GO" id="GO:0000287">
    <property type="term" value="F:magnesium ion binding"/>
    <property type="evidence" value="ECO:0007669"/>
    <property type="project" value="UniProtKB-UniRule"/>
</dbReference>
<dbReference type="GO" id="GO:0009986">
    <property type="term" value="C:cell surface"/>
    <property type="evidence" value="ECO:0007669"/>
    <property type="project" value="UniProtKB-SubCell"/>
</dbReference>
<dbReference type="CDD" id="cd03313">
    <property type="entry name" value="enolase"/>
    <property type="match status" value="1"/>
</dbReference>
<evidence type="ECO:0000256" key="14">
    <source>
        <dbReference type="PIRSR" id="PIRSR001400-3"/>
    </source>
</evidence>
<evidence type="ECO:0000256" key="6">
    <source>
        <dbReference type="ARBA" id="ARBA00022525"/>
    </source>
</evidence>
<sequence length="427" mass="45344">MTAIVRVKGREVLDSRGNPTVEVDVVLADGSVGRAAVPSGASTGTREAVELRDGDKKRFHGKGVRKAVDAVNTEIAEAVVGMDAEAQADVDRALIALDGTANKARLGANATLGVSLAVVKAAAAASALPLYRYVGGVFAHLLPMPMMNIINGGAHADNPIDFQEFMIGPVGAETFADAVRMGSEVFHTLRKSLHEAGHNTNVGDEGGFAPQLGSADEALEFVVRAIEQTGYTPGEDIALLLDPAASEFYTDGVYDYTGEGRKRSVEEHVAYLTELTTRFPIVSIEDGLAQDDYAGWKQLTDGIGDRVQLVGDDLFCTNVDILKDGIERGIANSILIKVNQIGTLTETLDAVETAHKAGYSAVLSHRSGETEDTAIADLAVATNCGQIKTGSLSRSDRTAKYNQLIRIEEELGTEARYAARATIRGQR</sequence>
<dbReference type="Pfam" id="PF03952">
    <property type="entry name" value="Enolase_N"/>
    <property type="match status" value="1"/>
</dbReference>
<evidence type="ECO:0000256" key="5">
    <source>
        <dbReference type="ARBA" id="ARBA00022490"/>
    </source>
</evidence>
<feature type="binding site" evidence="13">
    <location>
        <position position="155"/>
    </location>
    <ligand>
        <name>substrate</name>
    </ligand>
</feature>
<feature type="binding site" evidence="13">
    <location>
        <position position="285"/>
    </location>
    <ligand>
        <name>substrate</name>
    </ligand>
</feature>
<evidence type="ECO:0000256" key="2">
    <source>
        <dbReference type="ARBA" id="ARBA00009604"/>
    </source>
</evidence>
<dbReference type="UniPathway" id="UPA00109">
    <property type="reaction ID" value="UER00187"/>
</dbReference>
<dbReference type="PANTHER" id="PTHR11902">
    <property type="entry name" value="ENOLASE"/>
    <property type="match status" value="1"/>
</dbReference>
<reference evidence="17 18" key="1">
    <citation type="submission" date="2016-10" db="EMBL/GenBank/DDBJ databases">
        <authorList>
            <person name="de Groot N.N."/>
        </authorList>
    </citation>
    <scope>NUCLEOTIDE SEQUENCE [LARGE SCALE GENOMIC DNA]</scope>
    <source>
        <strain evidence="17 18">DSM 44993</strain>
    </source>
</reference>
<dbReference type="Gene3D" id="3.30.390.10">
    <property type="entry name" value="Enolase-like, N-terminal domain"/>
    <property type="match status" value="1"/>
</dbReference>
<dbReference type="InterPro" id="IPR029017">
    <property type="entry name" value="Enolase-like_N"/>
</dbReference>
<dbReference type="Pfam" id="PF00113">
    <property type="entry name" value="Enolase_C"/>
    <property type="match status" value="1"/>
</dbReference>
<dbReference type="EC" id="4.2.1.11" evidence="3 11"/>
<dbReference type="SUPFAM" id="SSF54826">
    <property type="entry name" value="Enolase N-terminal domain-like"/>
    <property type="match status" value="1"/>
</dbReference>
<evidence type="ECO:0000256" key="12">
    <source>
        <dbReference type="PIRSR" id="PIRSR001400-1"/>
    </source>
</evidence>
<dbReference type="GO" id="GO:0006096">
    <property type="term" value="P:glycolytic process"/>
    <property type="evidence" value="ECO:0007669"/>
    <property type="project" value="UniProtKB-UniRule"/>
</dbReference>
<evidence type="ECO:0000256" key="4">
    <source>
        <dbReference type="ARBA" id="ARBA00017068"/>
    </source>
</evidence>
<dbReference type="SFLD" id="SFLDG00178">
    <property type="entry name" value="enolase"/>
    <property type="match status" value="1"/>
</dbReference>
<dbReference type="SMART" id="SM01193">
    <property type="entry name" value="Enolase_N"/>
    <property type="match status" value="1"/>
</dbReference>
<dbReference type="AlphaFoldDB" id="A0A1H8UH80"/>
<protein>
    <recommendedName>
        <fullName evidence="4 11">Enolase</fullName>
        <ecNumber evidence="3 11">4.2.1.11</ecNumber>
    </recommendedName>
    <alternativeName>
        <fullName evidence="11">2-phospho-D-glycerate hydro-lyase</fullName>
    </alternativeName>
    <alternativeName>
        <fullName evidence="11">2-phosphoglycerate dehydratase</fullName>
    </alternativeName>
</protein>
<dbReference type="InterPro" id="IPR036849">
    <property type="entry name" value="Enolase-like_C_sf"/>
</dbReference>
<keyword evidence="6 11" id="KW-0964">Secreted</keyword>
<feature type="binding site" evidence="13">
    <location>
        <position position="312"/>
    </location>
    <ligand>
        <name>substrate</name>
    </ligand>
</feature>
<dbReference type="FunFam" id="3.20.20.120:FF:000001">
    <property type="entry name" value="Enolase"/>
    <property type="match status" value="1"/>
</dbReference>
<evidence type="ECO:0000313" key="17">
    <source>
        <dbReference type="EMBL" id="SEP02580.1"/>
    </source>
</evidence>
<feature type="binding site" evidence="11">
    <location>
        <position position="337"/>
    </location>
    <ligand>
        <name>(2R)-2-phosphoglycerate</name>
        <dbReference type="ChEBI" id="CHEBI:58289"/>
    </ligand>
</feature>
<feature type="domain" description="Enolase N-terminal" evidence="16">
    <location>
        <begin position="4"/>
        <end position="134"/>
    </location>
</feature>
<feature type="binding site" evidence="11">
    <location>
        <position position="366"/>
    </location>
    <ligand>
        <name>(2R)-2-phosphoglycerate</name>
        <dbReference type="ChEBI" id="CHEBI:58289"/>
    </ligand>
</feature>
<dbReference type="RefSeq" id="WP_091615349.1">
    <property type="nucleotide sequence ID" value="NZ_FOEF01000003.1"/>
</dbReference>
<evidence type="ECO:0000259" key="15">
    <source>
        <dbReference type="SMART" id="SM01192"/>
    </source>
</evidence>
<feature type="binding site" evidence="13">
    <location>
        <begin position="364"/>
        <end position="367"/>
    </location>
    <ligand>
        <name>substrate</name>
    </ligand>
</feature>
<dbReference type="GO" id="GO:0004634">
    <property type="term" value="F:phosphopyruvate hydratase activity"/>
    <property type="evidence" value="ECO:0007669"/>
    <property type="project" value="UniProtKB-UniRule"/>
</dbReference>
<keyword evidence="10 11" id="KW-0456">Lyase</keyword>
<comment type="cofactor">
    <cofactor evidence="11">
        <name>Mg(2+)</name>
        <dbReference type="ChEBI" id="CHEBI:18420"/>
    </cofactor>
    <text evidence="11">Binds a second Mg(2+) ion via substrate during catalysis.</text>
</comment>
<evidence type="ECO:0000256" key="10">
    <source>
        <dbReference type="ARBA" id="ARBA00023239"/>
    </source>
</evidence>
<keyword evidence="5 11" id="KW-0963">Cytoplasm</keyword>
<dbReference type="HAMAP" id="MF_00318">
    <property type="entry name" value="Enolase"/>
    <property type="match status" value="1"/>
</dbReference>
<feature type="binding site" evidence="11">
    <location>
        <position position="367"/>
    </location>
    <ligand>
        <name>(2R)-2-phosphoglycerate</name>
        <dbReference type="ChEBI" id="CHEBI:58289"/>
    </ligand>
</feature>
<gene>
    <name evidence="11" type="primary">eno</name>
    <name evidence="17" type="ORF">SAMN04489732_103276</name>
</gene>
<dbReference type="Gene3D" id="3.20.20.120">
    <property type="entry name" value="Enolase-like C-terminal domain"/>
    <property type="match status" value="1"/>
</dbReference>
<comment type="pathway">
    <text evidence="1 11">Carbohydrate degradation; glycolysis; pyruvate from D-glyceraldehyde 3-phosphate: step 4/5.</text>
</comment>
<dbReference type="InterPro" id="IPR020811">
    <property type="entry name" value="Enolase_N"/>
</dbReference>
<keyword evidence="7 11" id="KW-0479">Metal-binding</keyword>
<evidence type="ECO:0000256" key="3">
    <source>
        <dbReference type="ARBA" id="ARBA00012058"/>
    </source>
</evidence>
<dbReference type="SUPFAM" id="SSF51604">
    <property type="entry name" value="Enolase C-terminal domain-like"/>
    <property type="match status" value="1"/>
</dbReference>
<evidence type="ECO:0000256" key="1">
    <source>
        <dbReference type="ARBA" id="ARBA00005031"/>
    </source>
</evidence>
<dbReference type="InterPro" id="IPR000941">
    <property type="entry name" value="Enolase"/>
</dbReference>
<dbReference type="NCBIfam" id="TIGR01060">
    <property type="entry name" value="eno"/>
    <property type="match status" value="1"/>
</dbReference>
<keyword evidence="9 11" id="KW-0324">Glycolysis</keyword>
<feature type="binding site" evidence="11">
    <location>
        <position position="163"/>
    </location>
    <ligand>
        <name>(2R)-2-phosphoglycerate</name>
        <dbReference type="ChEBI" id="CHEBI:58289"/>
    </ligand>
</feature>
<comment type="similarity">
    <text evidence="2 11">Belongs to the enolase family.</text>
</comment>
<dbReference type="OrthoDB" id="9804716at2"/>
<dbReference type="SFLD" id="SFLDF00002">
    <property type="entry name" value="enolase"/>
    <property type="match status" value="1"/>
</dbReference>
<comment type="function">
    <text evidence="11">Catalyzes the reversible conversion of 2-phosphoglycerate (2-PG) into phosphoenolpyruvate (PEP). It is essential for the degradation of carbohydrates via glycolysis.</text>
</comment>
<dbReference type="PRINTS" id="PR00148">
    <property type="entry name" value="ENOLASE"/>
</dbReference>
<dbReference type="GO" id="GO:0000015">
    <property type="term" value="C:phosphopyruvate hydratase complex"/>
    <property type="evidence" value="ECO:0007669"/>
    <property type="project" value="InterPro"/>
</dbReference>
<dbReference type="PIRSF" id="PIRSF001400">
    <property type="entry name" value="Enolase"/>
    <property type="match status" value="1"/>
</dbReference>
<dbReference type="Proteomes" id="UP000198582">
    <property type="component" value="Unassembled WGS sequence"/>
</dbReference>
<evidence type="ECO:0000256" key="13">
    <source>
        <dbReference type="PIRSR" id="PIRSR001400-2"/>
    </source>
</evidence>
<feature type="binding site" evidence="11 14">
    <location>
        <position position="242"/>
    </location>
    <ligand>
        <name>Mg(2+)</name>
        <dbReference type="ChEBI" id="CHEBI:18420"/>
    </ligand>
</feature>
<accession>A0A1H8UH80</accession>
<dbReference type="PROSITE" id="PS00164">
    <property type="entry name" value="ENOLASE"/>
    <property type="match status" value="1"/>
</dbReference>
<comment type="catalytic activity">
    <reaction evidence="11">
        <text>(2R)-2-phosphoglycerate = phosphoenolpyruvate + H2O</text>
        <dbReference type="Rhea" id="RHEA:10164"/>
        <dbReference type="ChEBI" id="CHEBI:15377"/>
        <dbReference type="ChEBI" id="CHEBI:58289"/>
        <dbReference type="ChEBI" id="CHEBI:58702"/>
        <dbReference type="EC" id="4.2.1.11"/>
    </reaction>
</comment>
<comment type="cofactor">
    <cofactor evidence="14">
        <name>Mg(2+)</name>
        <dbReference type="ChEBI" id="CHEBI:18420"/>
    </cofactor>
    <text evidence="14">Mg(2+) is required for catalysis and for stabilizing the dimer.</text>
</comment>
<feature type="binding site" evidence="11">
    <location>
        <position position="388"/>
    </location>
    <ligand>
        <name>(2R)-2-phosphoglycerate</name>
        <dbReference type="ChEBI" id="CHEBI:58289"/>
    </ligand>
</feature>
<feature type="active site" description="Proton donor" evidence="11 12">
    <location>
        <position position="205"/>
    </location>
</feature>
<feature type="binding site" evidence="11 14">
    <location>
        <position position="285"/>
    </location>
    <ligand>
        <name>Mg(2+)</name>
        <dbReference type="ChEBI" id="CHEBI:18420"/>
    </ligand>
</feature>
<evidence type="ECO:0000313" key="18">
    <source>
        <dbReference type="Proteomes" id="UP000198582"/>
    </source>
</evidence>
<feature type="binding site" evidence="13">
    <location>
        <position position="388"/>
    </location>
    <ligand>
        <name>substrate</name>
    </ligand>
</feature>
<evidence type="ECO:0000259" key="16">
    <source>
        <dbReference type="SMART" id="SM01193"/>
    </source>
</evidence>
<evidence type="ECO:0000256" key="8">
    <source>
        <dbReference type="ARBA" id="ARBA00022842"/>
    </source>
</evidence>
<keyword evidence="18" id="KW-1185">Reference proteome</keyword>
<feature type="domain" description="Enolase C-terminal TIM barrel" evidence="15">
    <location>
        <begin position="139"/>
        <end position="425"/>
    </location>
</feature>
<dbReference type="FunFam" id="3.30.390.10:FF:000001">
    <property type="entry name" value="Enolase"/>
    <property type="match status" value="1"/>
</dbReference>
<evidence type="ECO:0000256" key="9">
    <source>
        <dbReference type="ARBA" id="ARBA00023152"/>
    </source>
</evidence>
<name>A0A1H8UH80_9PSEU</name>
<feature type="binding site" evidence="13">
    <location>
        <position position="164"/>
    </location>
    <ligand>
        <name>substrate</name>
    </ligand>
</feature>
<dbReference type="SFLD" id="SFLDS00001">
    <property type="entry name" value="Enolase"/>
    <property type="match status" value="1"/>
</dbReference>
<dbReference type="InterPro" id="IPR020810">
    <property type="entry name" value="Enolase_C"/>
</dbReference>
<feature type="binding site" evidence="11 14">
    <location>
        <position position="312"/>
    </location>
    <ligand>
        <name>Mg(2+)</name>
        <dbReference type="ChEBI" id="CHEBI:18420"/>
    </ligand>
</feature>
<dbReference type="InterPro" id="IPR020809">
    <property type="entry name" value="Enolase_CS"/>
</dbReference>
<dbReference type="GO" id="GO:0005576">
    <property type="term" value="C:extracellular region"/>
    <property type="evidence" value="ECO:0007669"/>
    <property type="project" value="UniProtKB-SubCell"/>
</dbReference>
<evidence type="ECO:0000256" key="11">
    <source>
        <dbReference type="HAMAP-Rule" id="MF_00318"/>
    </source>
</evidence>
<dbReference type="EMBL" id="FOEF01000003">
    <property type="protein sequence ID" value="SEP02580.1"/>
    <property type="molecule type" value="Genomic_DNA"/>
</dbReference>
<comment type="subcellular location">
    <subcellularLocation>
        <location evidence="11">Cytoplasm</location>
    </subcellularLocation>
    <subcellularLocation>
        <location evidence="11">Secreted</location>
    </subcellularLocation>
    <subcellularLocation>
        <location evidence="11">Cell surface</location>
    </subcellularLocation>
    <text evidence="11">Fractions of enolase are present in both the cytoplasm and on the cell surface.</text>
</comment>
<dbReference type="SMART" id="SM01192">
    <property type="entry name" value="Enolase_C"/>
    <property type="match status" value="1"/>
</dbReference>
<dbReference type="PANTHER" id="PTHR11902:SF1">
    <property type="entry name" value="ENOLASE"/>
    <property type="match status" value="1"/>
</dbReference>
<feature type="active site" description="Proton acceptor" evidence="11 12">
    <location>
        <position position="337"/>
    </location>
</feature>
<keyword evidence="8 11" id="KW-0460">Magnesium</keyword>
<organism evidence="17 18">
    <name type="scientific">Amycolatopsis saalfeldensis</name>
    <dbReference type="NCBI Taxonomy" id="394193"/>
    <lineage>
        <taxon>Bacteria</taxon>
        <taxon>Bacillati</taxon>
        <taxon>Actinomycetota</taxon>
        <taxon>Actinomycetes</taxon>
        <taxon>Pseudonocardiales</taxon>
        <taxon>Pseudonocardiaceae</taxon>
        <taxon>Amycolatopsis</taxon>
    </lineage>
</organism>